<keyword evidence="4 6" id="KW-1133">Transmembrane helix</keyword>
<dbReference type="RefSeq" id="WP_022429699.1">
    <property type="nucleotide sequence ID" value="NZ_JAIHXR010000005.1"/>
</dbReference>
<dbReference type="Proteomes" id="UP000286598">
    <property type="component" value="Unassembled WGS sequence"/>
</dbReference>
<evidence type="ECO:0000256" key="2">
    <source>
        <dbReference type="ARBA" id="ARBA00022475"/>
    </source>
</evidence>
<dbReference type="OrthoDB" id="512217at2"/>
<keyword evidence="5 6" id="KW-0472">Membrane</keyword>
<comment type="subcellular location">
    <subcellularLocation>
        <location evidence="1">Cell membrane</location>
        <topology evidence="1">Multi-pass membrane protein</topology>
    </subcellularLocation>
</comment>
<feature type="transmembrane region" description="Helical" evidence="6">
    <location>
        <begin position="327"/>
        <end position="350"/>
    </location>
</feature>
<evidence type="ECO:0000256" key="6">
    <source>
        <dbReference type="SAM" id="Phobius"/>
    </source>
</evidence>
<feature type="transmembrane region" description="Helical" evidence="6">
    <location>
        <begin position="170"/>
        <end position="189"/>
    </location>
</feature>
<evidence type="ECO:0000256" key="5">
    <source>
        <dbReference type="ARBA" id="ARBA00023136"/>
    </source>
</evidence>
<dbReference type="GO" id="GO:0005886">
    <property type="term" value="C:plasma membrane"/>
    <property type="evidence" value="ECO:0007669"/>
    <property type="project" value="UniProtKB-SubCell"/>
</dbReference>
<protein>
    <recommendedName>
        <fullName evidence="9">Polysaccharide biosynthesis protein</fullName>
    </recommendedName>
</protein>
<feature type="transmembrane region" description="Helical" evidence="6">
    <location>
        <begin position="288"/>
        <end position="306"/>
    </location>
</feature>
<dbReference type="AlphaFoldDB" id="A0A3R6FCH6"/>
<feature type="transmembrane region" description="Helical" evidence="6">
    <location>
        <begin position="243"/>
        <end position="268"/>
    </location>
</feature>
<dbReference type="PANTHER" id="PTHR30250">
    <property type="entry name" value="PST FAMILY PREDICTED COLANIC ACID TRANSPORTER"/>
    <property type="match status" value="1"/>
</dbReference>
<dbReference type="InterPro" id="IPR050833">
    <property type="entry name" value="Poly_Biosynth_Transport"/>
</dbReference>
<proteinExistence type="predicted"/>
<feature type="transmembrane region" description="Helical" evidence="6">
    <location>
        <begin position="141"/>
        <end position="163"/>
    </location>
</feature>
<dbReference type="EMBL" id="QRNO01000093">
    <property type="protein sequence ID" value="RHK47436.1"/>
    <property type="molecule type" value="Genomic_DNA"/>
</dbReference>
<reference evidence="7 8" key="1">
    <citation type="submission" date="2018-08" db="EMBL/GenBank/DDBJ databases">
        <title>A genome reference for cultivated species of the human gut microbiota.</title>
        <authorList>
            <person name="Zou Y."/>
            <person name="Xue W."/>
            <person name="Luo G."/>
        </authorList>
    </citation>
    <scope>NUCLEOTIDE SEQUENCE [LARGE SCALE GENOMIC DNA]</scope>
    <source>
        <strain evidence="7 8">AF42-9</strain>
    </source>
</reference>
<evidence type="ECO:0008006" key="9">
    <source>
        <dbReference type="Google" id="ProtNLM"/>
    </source>
</evidence>
<feature type="transmembrane region" description="Helical" evidence="6">
    <location>
        <begin position="20"/>
        <end position="41"/>
    </location>
</feature>
<feature type="transmembrane region" description="Helical" evidence="6">
    <location>
        <begin position="356"/>
        <end position="374"/>
    </location>
</feature>
<feature type="transmembrane region" description="Helical" evidence="6">
    <location>
        <begin position="386"/>
        <end position="405"/>
    </location>
</feature>
<feature type="transmembrane region" description="Helical" evidence="6">
    <location>
        <begin position="96"/>
        <end position="121"/>
    </location>
</feature>
<comment type="caution">
    <text evidence="7">The sequence shown here is derived from an EMBL/GenBank/DDBJ whole genome shotgun (WGS) entry which is preliminary data.</text>
</comment>
<evidence type="ECO:0000313" key="8">
    <source>
        <dbReference type="Proteomes" id="UP000286598"/>
    </source>
</evidence>
<feature type="transmembrane region" description="Helical" evidence="6">
    <location>
        <begin position="411"/>
        <end position="431"/>
    </location>
</feature>
<organism evidence="7 8">
    <name type="scientific">Leyella stercorea</name>
    <dbReference type="NCBI Taxonomy" id="363265"/>
    <lineage>
        <taxon>Bacteria</taxon>
        <taxon>Pseudomonadati</taxon>
        <taxon>Bacteroidota</taxon>
        <taxon>Bacteroidia</taxon>
        <taxon>Bacteroidales</taxon>
        <taxon>Prevotellaceae</taxon>
        <taxon>Leyella</taxon>
    </lineage>
</organism>
<sequence>MISEIKNKFVNSSERSKDIVKNVGLSLGTKAASILSSLLLVPMTINYVNPTQYGIWLTLSSVIGWIAFFDLGLGNGFRNKFAEAKAQGNMLLARQLLSTTYFAIGSIIGVVLIAALVINSFVDWSAFLKVSPVYMEELHKIFIVVCTFTCINMVANVFSSLLAADQKTGYSSVITCIGQYLSLLVIFVLTKTTSGSLYNLALYYSGIPCLVMVAVSLYMFFFSKYKVYRPGFKYIKVSLVRNILQLGTQFFVIYLCLIAIFQIVNIVITREIGPLGVTQYNIANKYFNIVYMLMNIIVSPFWSAITDAYVKKDYAWIVSMRNRLMRCWLCMLVCCAFMVPMSSLFYRIWIGQSVEMPLQISVAMAFLIVTQSYGSIFMTMINGIGTVRIQMVVYVLFAIFSWPLFKLSASYFGLVGVIAIPAVVYLAQGILGNIQLNKILNHTAKGIWIK</sequence>
<dbReference type="PANTHER" id="PTHR30250:SF26">
    <property type="entry name" value="PSMA PROTEIN"/>
    <property type="match status" value="1"/>
</dbReference>
<evidence type="ECO:0000256" key="3">
    <source>
        <dbReference type="ARBA" id="ARBA00022692"/>
    </source>
</evidence>
<accession>A0A3R6FCH6</accession>
<evidence type="ECO:0000313" key="7">
    <source>
        <dbReference type="EMBL" id="RHK47436.1"/>
    </source>
</evidence>
<keyword evidence="2" id="KW-1003">Cell membrane</keyword>
<feature type="transmembrane region" description="Helical" evidence="6">
    <location>
        <begin position="201"/>
        <end position="222"/>
    </location>
</feature>
<evidence type="ECO:0000256" key="1">
    <source>
        <dbReference type="ARBA" id="ARBA00004651"/>
    </source>
</evidence>
<keyword evidence="3 6" id="KW-0812">Transmembrane</keyword>
<gene>
    <name evidence="7" type="ORF">DW060_12365</name>
</gene>
<feature type="transmembrane region" description="Helical" evidence="6">
    <location>
        <begin position="53"/>
        <end position="75"/>
    </location>
</feature>
<keyword evidence="8" id="KW-1185">Reference proteome</keyword>
<evidence type="ECO:0000256" key="4">
    <source>
        <dbReference type="ARBA" id="ARBA00022989"/>
    </source>
</evidence>
<name>A0A3R6FCH6_9BACT</name>